<sequence length="986" mass="107198">MRKFNRSKVALSLATLLATGSSYAVEQDGVEEVEKIQITGSRIARSSAQMTTPTTVLDAKAIEMSGVKNIGDLMHKLPAMIDGVGGVTARDQNGSGLSSAGQELVNLRGLGTERSLVLVNGRRHVPGDAGNSAVDLAMIPSALVERVEIITGGASAIYGADAVTGVVNFIMKKDFVGLEVDASYGESAQGDAASEDLSITFGQDYANGKGNFTVHATYSKRDELKATDRDYANLNHSFLPNPENTGPNDGISDTLFVNDLRFQALSAEGLIYVPNENYFFGDMPITQAPVPTFANDPIAFPFGKVGYDTFTLDREDGHFRPFESGAFCSGPVQCDGGDGFRTPETIYLVAPSDRMLFDFGTRYDVADDLTLYANAKYAKVESFATGQASIFHDDNFGPLVSLKIDNPFLPDGLRPLMQERGLNEVALAVVGLPSSSDNTRETRQFTFGGEGQFSDYDYEFYVQHGQVDGDIYEMTTYNERYYRALDATTNDAGEAVCRDTSDPDCVPYNPMFKQASAQALGYAGVKLHRQQQMKQTLASFVINGDLGSTDLGPIAFAAGLEYRKEESSDRPDPLTYGRDENGIGLGLVGVTTGQSAETNMFFSPIKGSYDVKELFAEISVPLLADLPLIESLDVELAGRYADNSITGGDFTYKGGFNWQIGYDIGSRVSFSRAVRAPNVNELFKPATAGAGRFSDPCHAENLDAKASVATNRKANCAALGLSPDFVSNASFGTVLQHSQGNLELKPETADTLTVGLTYTPSADFNLSIDYWDIEITDAITEIDGTDVLENCVDGSGLDSTFCDKIKRADDGKILYVTVNAINAAKFSARGVDVESMLAFDLPLGRLDFRANLSYLDERISEQNPKAGLPTENEAGNRRYPRVRANIATTYQYEDLSASLNTNFVGSATFDKTRSAEYYPKEFGNNIPSYTTHNLRINYNATDELMLYMGINNLGDKKPPRLPLLNQGNMFYDAVGRTYRAGLKYKF</sequence>
<dbReference type="GO" id="GO:0009279">
    <property type="term" value="C:cell outer membrane"/>
    <property type="evidence" value="ECO:0007669"/>
    <property type="project" value="UniProtKB-SubCell"/>
</dbReference>
<dbReference type="InterPro" id="IPR000531">
    <property type="entry name" value="Beta-barrel_TonB"/>
</dbReference>
<dbReference type="Gene3D" id="2.170.130.10">
    <property type="entry name" value="TonB-dependent receptor, plug domain"/>
    <property type="match status" value="1"/>
</dbReference>
<keyword evidence="5 9" id="KW-0798">TonB box</keyword>
<dbReference type="EMBL" id="JABBPG010000002">
    <property type="protein sequence ID" value="NOU50351.1"/>
    <property type="molecule type" value="Genomic_DNA"/>
</dbReference>
<evidence type="ECO:0000256" key="2">
    <source>
        <dbReference type="ARBA" id="ARBA00022448"/>
    </source>
</evidence>
<evidence type="ECO:0000256" key="3">
    <source>
        <dbReference type="ARBA" id="ARBA00022452"/>
    </source>
</evidence>
<evidence type="ECO:0000256" key="1">
    <source>
        <dbReference type="ARBA" id="ARBA00004571"/>
    </source>
</evidence>
<evidence type="ECO:0000256" key="4">
    <source>
        <dbReference type="ARBA" id="ARBA00022692"/>
    </source>
</evidence>
<name>A0A849VF69_9GAMM</name>
<dbReference type="InterPro" id="IPR039426">
    <property type="entry name" value="TonB-dep_rcpt-like"/>
</dbReference>
<keyword evidence="3 8" id="KW-1134">Transmembrane beta strand</keyword>
<evidence type="ECO:0000259" key="12">
    <source>
        <dbReference type="Pfam" id="PF07715"/>
    </source>
</evidence>
<keyword evidence="13" id="KW-0675">Receptor</keyword>
<evidence type="ECO:0000313" key="14">
    <source>
        <dbReference type="Proteomes" id="UP000586305"/>
    </source>
</evidence>
<accession>A0A849VF69</accession>
<gene>
    <name evidence="13" type="ORF">HG263_07315</name>
</gene>
<evidence type="ECO:0000256" key="7">
    <source>
        <dbReference type="ARBA" id="ARBA00023237"/>
    </source>
</evidence>
<keyword evidence="4 8" id="KW-0812">Transmembrane</keyword>
<reference evidence="13 14" key="1">
    <citation type="submission" date="2020-04" db="EMBL/GenBank/DDBJ databases">
        <title>Pseudoalteromonas caenipelagi sp. nov., isolated from a tidal flat.</title>
        <authorList>
            <person name="Park S."/>
            <person name="Yoon J.-H."/>
        </authorList>
    </citation>
    <scope>NUCLEOTIDE SEQUENCE [LARGE SCALE GENOMIC DNA]</scope>
    <source>
        <strain evidence="13 14">JBTF-M23</strain>
    </source>
</reference>
<comment type="subcellular location">
    <subcellularLocation>
        <location evidence="1 8">Cell outer membrane</location>
        <topology evidence="1 8">Multi-pass membrane protein</topology>
    </subcellularLocation>
</comment>
<dbReference type="RefSeq" id="WP_171625413.1">
    <property type="nucleotide sequence ID" value="NZ_JABBPG010000002.1"/>
</dbReference>
<keyword evidence="7 8" id="KW-0998">Cell outer membrane</keyword>
<evidence type="ECO:0000259" key="11">
    <source>
        <dbReference type="Pfam" id="PF00593"/>
    </source>
</evidence>
<organism evidence="13 14">
    <name type="scientific">Pseudoalteromonas caenipelagi</name>
    <dbReference type="NCBI Taxonomy" id="2726988"/>
    <lineage>
        <taxon>Bacteria</taxon>
        <taxon>Pseudomonadati</taxon>
        <taxon>Pseudomonadota</taxon>
        <taxon>Gammaproteobacteria</taxon>
        <taxon>Alteromonadales</taxon>
        <taxon>Pseudoalteromonadaceae</taxon>
        <taxon>Pseudoalteromonas</taxon>
    </lineage>
</organism>
<evidence type="ECO:0000256" key="10">
    <source>
        <dbReference type="SAM" id="SignalP"/>
    </source>
</evidence>
<feature type="signal peptide" evidence="10">
    <location>
        <begin position="1"/>
        <end position="24"/>
    </location>
</feature>
<keyword evidence="2 8" id="KW-0813">Transport</keyword>
<dbReference type="Pfam" id="PF00593">
    <property type="entry name" value="TonB_dep_Rec_b-barrel"/>
    <property type="match status" value="1"/>
</dbReference>
<feature type="domain" description="TonB-dependent receptor plug" evidence="12">
    <location>
        <begin position="49"/>
        <end position="166"/>
    </location>
</feature>
<feature type="chain" id="PRO_5032587764" evidence="10">
    <location>
        <begin position="25"/>
        <end position="986"/>
    </location>
</feature>
<proteinExistence type="inferred from homology"/>
<evidence type="ECO:0000256" key="6">
    <source>
        <dbReference type="ARBA" id="ARBA00023136"/>
    </source>
</evidence>
<comment type="similarity">
    <text evidence="8 9">Belongs to the TonB-dependent receptor family.</text>
</comment>
<dbReference type="InterPro" id="IPR012910">
    <property type="entry name" value="Plug_dom"/>
</dbReference>
<dbReference type="InterPro" id="IPR036942">
    <property type="entry name" value="Beta-barrel_TonB_sf"/>
</dbReference>
<keyword evidence="6 8" id="KW-0472">Membrane</keyword>
<evidence type="ECO:0000256" key="5">
    <source>
        <dbReference type="ARBA" id="ARBA00023077"/>
    </source>
</evidence>
<feature type="domain" description="TonB-dependent receptor-like beta-barrel" evidence="11">
    <location>
        <begin position="444"/>
        <end position="953"/>
    </location>
</feature>
<evidence type="ECO:0000256" key="8">
    <source>
        <dbReference type="PROSITE-ProRule" id="PRU01360"/>
    </source>
</evidence>
<dbReference type="AlphaFoldDB" id="A0A849VF69"/>
<keyword evidence="14" id="KW-1185">Reference proteome</keyword>
<keyword evidence="10" id="KW-0732">Signal</keyword>
<protein>
    <submittedName>
        <fullName evidence="13">TonB-dependent receptor</fullName>
    </submittedName>
</protein>
<dbReference type="InterPro" id="IPR037066">
    <property type="entry name" value="Plug_dom_sf"/>
</dbReference>
<evidence type="ECO:0000256" key="9">
    <source>
        <dbReference type="RuleBase" id="RU003357"/>
    </source>
</evidence>
<dbReference type="Proteomes" id="UP000586305">
    <property type="component" value="Unassembled WGS sequence"/>
</dbReference>
<dbReference type="Pfam" id="PF07715">
    <property type="entry name" value="Plug"/>
    <property type="match status" value="1"/>
</dbReference>
<evidence type="ECO:0000313" key="13">
    <source>
        <dbReference type="EMBL" id="NOU50351.1"/>
    </source>
</evidence>
<dbReference type="Gene3D" id="2.40.170.20">
    <property type="entry name" value="TonB-dependent receptor, beta-barrel domain"/>
    <property type="match status" value="1"/>
</dbReference>
<comment type="caution">
    <text evidence="13">The sequence shown here is derived from an EMBL/GenBank/DDBJ whole genome shotgun (WGS) entry which is preliminary data.</text>
</comment>
<dbReference type="SUPFAM" id="SSF56935">
    <property type="entry name" value="Porins"/>
    <property type="match status" value="1"/>
</dbReference>
<dbReference type="PANTHER" id="PTHR47234">
    <property type="match status" value="1"/>
</dbReference>
<dbReference type="PROSITE" id="PS52016">
    <property type="entry name" value="TONB_DEPENDENT_REC_3"/>
    <property type="match status" value="1"/>
</dbReference>
<dbReference type="PANTHER" id="PTHR47234:SF2">
    <property type="entry name" value="TONB-DEPENDENT RECEPTOR"/>
    <property type="match status" value="1"/>
</dbReference>